<proteinExistence type="predicted"/>
<name>A0A3E1R6I2_9BURK</name>
<dbReference type="Gene3D" id="3.30.70.100">
    <property type="match status" value="2"/>
</dbReference>
<dbReference type="EMBL" id="QFZK01000025">
    <property type="protein sequence ID" value="RFO94979.1"/>
    <property type="molecule type" value="Genomic_DNA"/>
</dbReference>
<dbReference type="SUPFAM" id="SSF54909">
    <property type="entry name" value="Dimeric alpha+beta barrel"/>
    <property type="match status" value="1"/>
</dbReference>
<keyword evidence="2" id="KW-1185">Reference proteome</keyword>
<dbReference type="AlphaFoldDB" id="A0A3E1R6I2"/>
<evidence type="ECO:0000313" key="1">
    <source>
        <dbReference type="EMBL" id="RFO94979.1"/>
    </source>
</evidence>
<sequence length="262" mass="28254">MHWKMIYLARRNPALAPEDFAQAWREHSALGRQCRNVQDKVLSVTQCARLLDAVPAGCSTDFDGVNLLGLRDRQAANDIWSDAETLAIMRPDEPRVFDRYVRDFTLVASEQVLRAAPLKGPHEGPNAGAHAGLHGGLHEGPRGDAVLVAFVRRQAAVSPADFQQALAQSASAWADARCVVLNTVEAARPPGYDFDAIVEWWFASADALRLALQTQPLRAGAAADLQAGAAAPLQTGAAAYLHAVCAMQDTVFMATGVSHRRP</sequence>
<comment type="caution">
    <text evidence="1">The sequence shown here is derived from an EMBL/GenBank/DDBJ whole genome shotgun (WGS) entry which is preliminary data.</text>
</comment>
<dbReference type="OrthoDB" id="8525693at2"/>
<dbReference type="Proteomes" id="UP000260665">
    <property type="component" value="Unassembled WGS sequence"/>
</dbReference>
<dbReference type="GO" id="GO:0016491">
    <property type="term" value="F:oxidoreductase activity"/>
    <property type="evidence" value="ECO:0007669"/>
    <property type="project" value="InterPro"/>
</dbReference>
<gene>
    <name evidence="1" type="ORF">DIC66_20655</name>
</gene>
<organism evidence="1 2">
    <name type="scientific">Rhodoferax lacus</name>
    <dbReference type="NCBI Taxonomy" id="2184758"/>
    <lineage>
        <taxon>Bacteria</taxon>
        <taxon>Pseudomonadati</taxon>
        <taxon>Pseudomonadota</taxon>
        <taxon>Betaproteobacteria</taxon>
        <taxon>Burkholderiales</taxon>
        <taxon>Comamonadaceae</taxon>
        <taxon>Rhodoferax</taxon>
    </lineage>
</organism>
<protein>
    <submittedName>
        <fullName evidence="1">Uncharacterized protein</fullName>
    </submittedName>
</protein>
<dbReference type="InterPro" id="IPR011008">
    <property type="entry name" value="Dimeric_a/b-barrel"/>
</dbReference>
<dbReference type="RefSeq" id="WP_117180078.1">
    <property type="nucleotide sequence ID" value="NZ_QFZK01000025.1"/>
</dbReference>
<accession>A0A3E1R6I2</accession>
<evidence type="ECO:0000313" key="2">
    <source>
        <dbReference type="Proteomes" id="UP000260665"/>
    </source>
</evidence>
<reference evidence="1 2" key="1">
    <citation type="submission" date="2018-05" db="EMBL/GenBank/DDBJ databases">
        <title>Rhodoferax soyangensis sp.nov., isolated from an oligotrophic freshwater lake.</title>
        <authorList>
            <person name="Park M."/>
        </authorList>
    </citation>
    <scope>NUCLEOTIDE SEQUENCE [LARGE SCALE GENOMIC DNA]</scope>
    <source>
        <strain evidence="1 2">IMCC26218</strain>
    </source>
</reference>